<name>A0A0P8Z9B6_PSEFL</name>
<keyword evidence="4 6" id="KW-0413">Isomerase</keyword>
<dbReference type="OrthoDB" id="9797151at2"/>
<dbReference type="PANTHER" id="PTHR43684:SF1">
    <property type="entry name" value="ENOYL-COA DELTA ISOMERASE 2"/>
    <property type="match status" value="1"/>
</dbReference>
<accession>A0A0P8Z9B6</accession>
<keyword evidence="5" id="KW-0812">Transmembrane</keyword>
<evidence type="ECO:0000256" key="3">
    <source>
        <dbReference type="ARBA" id="ARBA00023140"/>
    </source>
</evidence>
<keyword evidence="3" id="KW-0576">Peroxisome</keyword>
<sequence>MKEILTNIESGVLTISLNRLEKKNSLTAEIFRHLTGLLTDAKSDGAIRVVVIRGTEQVFSAGNDLGEFVPTSSVNETLPGFDFLNALHAFPKPLIAGVCGAAIGIGATMLLHFDLVFAGDNARFSMPFVNLGLSPEAASSMLLPRLAGYQRAAEILLTGTPFDADKALAIGLVNKIFPASMLLSHVETLARDLAKKSSTSLAETKRLMKMGDSADIERRMSDEFEVFRKLLKGGAVQEAIVAFHEKRVPDLSKF</sequence>
<comment type="similarity">
    <text evidence="2">Belongs to the enoyl-CoA hydratase/isomerase family.</text>
</comment>
<dbReference type="AlphaFoldDB" id="A0A0P8Z9B6"/>
<evidence type="ECO:0000256" key="4">
    <source>
        <dbReference type="ARBA" id="ARBA00023235"/>
    </source>
</evidence>
<dbReference type="Gene3D" id="1.10.12.10">
    <property type="entry name" value="Lyase 2-enoyl-coa Hydratase, Chain A, domain 2"/>
    <property type="match status" value="1"/>
</dbReference>
<dbReference type="GO" id="GO:0004165">
    <property type="term" value="F:delta(3)-delta(2)-enoyl-CoA isomerase activity"/>
    <property type="evidence" value="ECO:0007669"/>
    <property type="project" value="UniProtKB-ARBA"/>
</dbReference>
<evidence type="ECO:0000256" key="1">
    <source>
        <dbReference type="ARBA" id="ARBA00004275"/>
    </source>
</evidence>
<dbReference type="Proteomes" id="UP000050349">
    <property type="component" value="Unassembled WGS sequence"/>
</dbReference>
<comment type="caution">
    <text evidence="6">The sequence shown here is derived from an EMBL/GenBank/DDBJ whole genome shotgun (WGS) entry which is preliminary data.</text>
</comment>
<keyword evidence="5" id="KW-0472">Membrane</keyword>
<comment type="subcellular location">
    <subcellularLocation>
        <location evidence="1">Peroxisome</location>
    </subcellularLocation>
</comment>
<dbReference type="RefSeq" id="WP_057395697.1">
    <property type="nucleotide sequence ID" value="NZ_LJXB01000031.1"/>
</dbReference>
<evidence type="ECO:0000313" key="6">
    <source>
        <dbReference type="EMBL" id="KPU62123.1"/>
    </source>
</evidence>
<dbReference type="SUPFAM" id="SSF52096">
    <property type="entry name" value="ClpP/crotonase"/>
    <property type="match status" value="1"/>
</dbReference>
<dbReference type="EMBL" id="LJXB01000031">
    <property type="protein sequence ID" value="KPU62123.1"/>
    <property type="molecule type" value="Genomic_DNA"/>
</dbReference>
<evidence type="ECO:0000256" key="5">
    <source>
        <dbReference type="SAM" id="Phobius"/>
    </source>
</evidence>
<dbReference type="InterPro" id="IPR029045">
    <property type="entry name" value="ClpP/crotonase-like_dom_sf"/>
</dbReference>
<dbReference type="PATRIC" id="fig|294.162.peg.93"/>
<proteinExistence type="inferred from homology"/>
<dbReference type="Pfam" id="PF00378">
    <property type="entry name" value="ECH_1"/>
    <property type="match status" value="1"/>
</dbReference>
<dbReference type="Gene3D" id="3.90.226.10">
    <property type="entry name" value="2-enoyl-CoA Hydratase, Chain A, domain 1"/>
    <property type="match status" value="1"/>
</dbReference>
<reference evidence="6 7" key="1">
    <citation type="submission" date="2015-09" db="EMBL/GenBank/DDBJ databases">
        <authorList>
            <person name="Jackson K.R."/>
            <person name="Lunt B.L."/>
            <person name="Fisher J.N.B."/>
            <person name="Gardner A.V."/>
            <person name="Bailey M.E."/>
            <person name="Deus L.M."/>
            <person name="Earl A.S."/>
            <person name="Gibby P.D."/>
            <person name="Hartmann K.A."/>
            <person name="Liu J.E."/>
            <person name="Manci A.M."/>
            <person name="Nielsen D.A."/>
            <person name="Solomon M.B."/>
            <person name="Breakwell D.P."/>
            <person name="Burnett S.H."/>
            <person name="Grose J.H."/>
        </authorList>
    </citation>
    <scope>NUCLEOTIDE SEQUENCE [LARGE SCALE GENOMIC DNA]</scope>
    <source>
        <strain evidence="6 7">S613</strain>
    </source>
</reference>
<feature type="transmembrane region" description="Helical" evidence="5">
    <location>
        <begin position="94"/>
        <end position="117"/>
    </location>
</feature>
<dbReference type="InterPro" id="IPR014748">
    <property type="entry name" value="Enoyl-CoA_hydra_C"/>
</dbReference>
<protein>
    <submittedName>
        <fullName evidence="6">Enoyl-CoA hydratase/isomerase family protein</fullName>
    </submittedName>
</protein>
<keyword evidence="5" id="KW-1133">Transmembrane helix</keyword>
<dbReference type="InterPro" id="IPR001753">
    <property type="entry name" value="Enoyl-CoA_hydra/iso"/>
</dbReference>
<dbReference type="CDD" id="cd06558">
    <property type="entry name" value="crotonase-like"/>
    <property type="match status" value="1"/>
</dbReference>
<dbReference type="PANTHER" id="PTHR43684">
    <property type="match status" value="1"/>
</dbReference>
<gene>
    <name evidence="6" type="ORF">AN403_6169</name>
</gene>
<evidence type="ECO:0000313" key="7">
    <source>
        <dbReference type="Proteomes" id="UP000050349"/>
    </source>
</evidence>
<evidence type="ECO:0000256" key="2">
    <source>
        <dbReference type="ARBA" id="ARBA00005254"/>
    </source>
</evidence>
<organism evidence="6 7">
    <name type="scientific">Pseudomonas fluorescens</name>
    <dbReference type="NCBI Taxonomy" id="294"/>
    <lineage>
        <taxon>Bacteria</taxon>
        <taxon>Pseudomonadati</taxon>
        <taxon>Pseudomonadota</taxon>
        <taxon>Gammaproteobacteria</taxon>
        <taxon>Pseudomonadales</taxon>
        <taxon>Pseudomonadaceae</taxon>
        <taxon>Pseudomonas</taxon>
    </lineage>
</organism>
<dbReference type="InterPro" id="IPR051053">
    <property type="entry name" value="ECH/Chromodomain_protein"/>
</dbReference>